<dbReference type="PATRIC" id="fig|1239307.3.peg.2184"/>
<dbReference type="InterPro" id="IPR012675">
    <property type="entry name" value="Beta-grasp_dom_sf"/>
</dbReference>
<keyword evidence="11" id="KW-1185">Reference proteome</keyword>
<dbReference type="PANTHER" id="PTHR47354">
    <property type="entry name" value="NADH OXIDOREDUCTASE HCR"/>
    <property type="match status" value="1"/>
</dbReference>
<evidence type="ECO:0000256" key="5">
    <source>
        <dbReference type="ARBA" id="ARBA00023004"/>
    </source>
</evidence>
<sequence length="316" mass="35181">MKAITTVTTVITRLETAGDEVLLITLADPDRWELPFFAAGAHIDLYLENGLRRAYSLCGDPHDRYQYQVAVKLAKEGRGGSRWIHTHFQPGKSVGVSLPRATMTLQQGMAKHVLIAGGIGITPMLSLVYVLEKQRQDYELHYFYRGAAPLLKQVKQAIRGGSLYLYPGDSVAQKKKRLADIVPPWRADYCLYCCGPEPMMAAFNSLAPTWQPHQRQQEHFTGLAVDEALLPPYTIELRRSGKTIPVRSGQTPLQALLEADVYVDHACEGGICGACSVPWCDGEPIHRDKVLSPDERKRRVILCVAGCRSEKLVLDL</sequence>
<evidence type="ECO:0000313" key="10">
    <source>
        <dbReference type="EMBL" id="AHF77031.1"/>
    </source>
</evidence>
<dbReference type="InterPro" id="IPR036010">
    <property type="entry name" value="2Fe-2S_ferredoxin-like_sf"/>
</dbReference>
<dbReference type="OrthoDB" id="9801223at2"/>
<dbReference type="Gene3D" id="3.10.20.30">
    <property type="match status" value="1"/>
</dbReference>
<evidence type="ECO:0000259" key="8">
    <source>
        <dbReference type="PROSITE" id="PS51085"/>
    </source>
</evidence>
<reference evidence="10 11" key="1">
    <citation type="journal article" date="2014" name="Genome Biol. Evol.">
        <title>Genome degeneration and adaptation in a nascent stage of symbiosis.</title>
        <authorList>
            <person name="Oakeson K.F."/>
            <person name="Gil R."/>
            <person name="Clayton A.L."/>
            <person name="Dunn D.M."/>
            <person name="von Niederhausern A.C."/>
            <person name="Hamil C."/>
            <person name="Aoyagi A."/>
            <person name="Duval B."/>
            <person name="Baca A."/>
            <person name="Silva F.J."/>
            <person name="Vallier A."/>
            <person name="Jackson D.G."/>
            <person name="Latorre A."/>
            <person name="Weiss R.B."/>
            <person name="Heddi A."/>
            <person name="Moya A."/>
            <person name="Dale C."/>
        </authorList>
    </citation>
    <scope>NUCLEOTIDE SEQUENCE [LARGE SCALE GENOMIC DNA]</scope>
    <source>
        <strain evidence="10 11">HS1</strain>
    </source>
</reference>
<evidence type="ECO:0000256" key="7">
    <source>
        <dbReference type="SAM" id="Phobius"/>
    </source>
</evidence>
<evidence type="ECO:0000256" key="3">
    <source>
        <dbReference type="ARBA" id="ARBA00022723"/>
    </source>
</evidence>
<organism evidence="10 11">
    <name type="scientific">Sodalis praecaptivus</name>
    <dbReference type="NCBI Taxonomy" id="1239307"/>
    <lineage>
        <taxon>Bacteria</taxon>
        <taxon>Pseudomonadati</taxon>
        <taxon>Pseudomonadota</taxon>
        <taxon>Gammaproteobacteria</taxon>
        <taxon>Enterobacterales</taxon>
        <taxon>Bruguierivoracaceae</taxon>
        <taxon>Sodalis</taxon>
    </lineage>
</organism>
<keyword evidence="6" id="KW-0411">Iron-sulfur</keyword>
<evidence type="ECO:0000256" key="4">
    <source>
        <dbReference type="ARBA" id="ARBA00023002"/>
    </source>
</evidence>
<dbReference type="InterPro" id="IPR050415">
    <property type="entry name" value="MRET"/>
</dbReference>
<dbReference type="InterPro" id="IPR006058">
    <property type="entry name" value="2Fe2S_fd_BS"/>
</dbReference>
<dbReference type="PROSITE" id="PS51085">
    <property type="entry name" value="2FE2S_FER_2"/>
    <property type="match status" value="1"/>
</dbReference>
<feature type="domain" description="FAD-binding FR-type" evidence="9">
    <location>
        <begin position="1"/>
        <end position="106"/>
    </location>
</feature>
<dbReference type="PROSITE" id="PS51384">
    <property type="entry name" value="FAD_FR"/>
    <property type="match status" value="1"/>
</dbReference>
<dbReference type="GO" id="GO:0051537">
    <property type="term" value="F:2 iron, 2 sulfur cluster binding"/>
    <property type="evidence" value="ECO:0007669"/>
    <property type="project" value="UniProtKB-KW"/>
</dbReference>
<dbReference type="EMBL" id="CP006569">
    <property type="protein sequence ID" value="AHF77031.1"/>
    <property type="molecule type" value="Genomic_DNA"/>
</dbReference>
<dbReference type="PRINTS" id="PR00409">
    <property type="entry name" value="PHDIOXRDTASE"/>
</dbReference>
<dbReference type="Proteomes" id="UP000019028">
    <property type="component" value="Chromosome"/>
</dbReference>
<dbReference type="AlphaFoldDB" id="W0HT84"/>
<dbReference type="Pfam" id="PF00111">
    <property type="entry name" value="Fer2"/>
    <property type="match status" value="1"/>
</dbReference>
<dbReference type="GO" id="GO:0016491">
    <property type="term" value="F:oxidoreductase activity"/>
    <property type="evidence" value="ECO:0007669"/>
    <property type="project" value="UniProtKB-KW"/>
</dbReference>
<keyword evidence="4" id="KW-0560">Oxidoreductase</keyword>
<keyword evidence="1" id="KW-0285">Flavoprotein</keyword>
<feature type="transmembrane region" description="Helical" evidence="7">
    <location>
        <begin position="113"/>
        <end position="131"/>
    </location>
</feature>
<evidence type="ECO:0000256" key="2">
    <source>
        <dbReference type="ARBA" id="ARBA00022714"/>
    </source>
</evidence>
<dbReference type="CDD" id="cd00207">
    <property type="entry name" value="fer2"/>
    <property type="match status" value="1"/>
</dbReference>
<dbReference type="GO" id="GO:0046872">
    <property type="term" value="F:metal ion binding"/>
    <property type="evidence" value="ECO:0007669"/>
    <property type="project" value="UniProtKB-KW"/>
</dbReference>
<dbReference type="RefSeq" id="WP_025422164.1">
    <property type="nucleotide sequence ID" value="NZ_CP006569.1"/>
</dbReference>
<keyword evidence="7" id="KW-0812">Transmembrane</keyword>
<dbReference type="Gene3D" id="3.40.50.80">
    <property type="entry name" value="Nucleotide-binding domain of ferredoxin-NADP reductase (FNR) module"/>
    <property type="match status" value="1"/>
</dbReference>
<keyword evidence="7" id="KW-1133">Transmembrane helix</keyword>
<dbReference type="PROSITE" id="PS00197">
    <property type="entry name" value="2FE2S_FER_1"/>
    <property type="match status" value="1"/>
</dbReference>
<evidence type="ECO:0000259" key="9">
    <source>
        <dbReference type="PROSITE" id="PS51384"/>
    </source>
</evidence>
<dbReference type="InterPro" id="IPR039261">
    <property type="entry name" value="FNR_nucleotide-bd"/>
</dbReference>
<dbReference type="SUPFAM" id="SSF52343">
    <property type="entry name" value="Ferredoxin reductase-like, C-terminal NADP-linked domain"/>
    <property type="match status" value="1"/>
</dbReference>
<gene>
    <name evidence="10" type="ORF">Sant_1981</name>
</gene>
<dbReference type="HOGENOM" id="CLU_003827_17_0_6"/>
<dbReference type="KEGG" id="sod:Sant_1981"/>
<evidence type="ECO:0000256" key="6">
    <source>
        <dbReference type="ARBA" id="ARBA00023014"/>
    </source>
</evidence>
<accession>W0HT84</accession>
<dbReference type="InterPro" id="IPR001041">
    <property type="entry name" value="2Fe-2S_ferredoxin-type"/>
</dbReference>
<dbReference type="SUPFAM" id="SSF63380">
    <property type="entry name" value="Riboflavin synthase domain-like"/>
    <property type="match status" value="1"/>
</dbReference>
<dbReference type="InterPro" id="IPR017927">
    <property type="entry name" value="FAD-bd_FR_type"/>
</dbReference>
<feature type="domain" description="2Fe-2S ferredoxin-type" evidence="8">
    <location>
        <begin position="233"/>
        <end position="316"/>
    </location>
</feature>
<proteinExistence type="predicted"/>
<evidence type="ECO:0000313" key="11">
    <source>
        <dbReference type="Proteomes" id="UP000019028"/>
    </source>
</evidence>
<keyword evidence="7" id="KW-0472">Membrane</keyword>
<dbReference type="Gene3D" id="2.40.30.10">
    <property type="entry name" value="Translation factors"/>
    <property type="match status" value="1"/>
</dbReference>
<dbReference type="PANTHER" id="PTHR47354:SF1">
    <property type="entry name" value="CARNITINE MONOOXYGENASE REDUCTASE SUBUNIT"/>
    <property type="match status" value="1"/>
</dbReference>
<protein>
    <submittedName>
        <fullName evidence="10">Oxidoreductase/oxygenase, vanB family</fullName>
    </submittedName>
</protein>
<dbReference type="CDD" id="cd06185">
    <property type="entry name" value="PDR_like"/>
    <property type="match status" value="1"/>
</dbReference>
<name>W0HT84_9GAMM</name>
<dbReference type="SUPFAM" id="SSF54292">
    <property type="entry name" value="2Fe-2S ferredoxin-like"/>
    <property type="match status" value="1"/>
</dbReference>
<evidence type="ECO:0000256" key="1">
    <source>
        <dbReference type="ARBA" id="ARBA00022630"/>
    </source>
</evidence>
<dbReference type="InterPro" id="IPR017938">
    <property type="entry name" value="Riboflavin_synthase-like_b-brl"/>
</dbReference>
<keyword evidence="5" id="KW-0408">Iron</keyword>
<keyword evidence="3" id="KW-0479">Metal-binding</keyword>
<keyword evidence="2" id="KW-0001">2Fe-2S</keyword>